<keyword evidence="6" id="KW-1185">Reference proteome</keyword>
<reference evidence="7" key="1">
    <citation type="submission" date="2017-02" db="UniProtKB">
        <authorList>
            <consortium name="WormBaseParasite"/>
        </authorList>
    </citation>
    <scope>IDENTIFICATION</scope>
</reference>
<evidence type="ECO:0000256" key="1">
    <source>
        <dbReference type="ARBA" id="ARBA00004613"/>
    </source>
</evidence>
<comment type="subcellular location">
    <subcellularLocation>
        <location evidence="1">Secreted</location>
    </subcellularLocation>
</comment>
<proteinExistence type="predicted"/>
<keyword evidence="4" id="KW-1133">Transmembrane helix</keyword>
<keyword evidence="4" id="KW-0472">Membrane</keyword>
<dbReference type="InterPro" id="IPR003112">
    <property type="entry name" value="Olfac-like_dom"/>
</dbReference>
<dbReference type="InterPro" id="IPR050605">
    <property type="entry name" value="Olfactomedin-like_domain"/>
</dbReference>
<comment type="caution">
    <text evidence="3">Lacks conserved residue(s) required for the propagation of feature annotation.</text>
</comment>
<dbReference type="PROSITE" id="PS51132">
    <property type="entry name" value="OLF"/>
    <property type="match status" value="1"/>
</dbReference>
<name>A0A0N5B9Q9_STREA</name>
<feature type="domain" description="Olfactomedin-like" evidence="5">
    <location>
        <begin position="192"/>
        <end position="447"/>
    </location>
</feature>
<keyword evidence="4" id="KW-0812">Transmembrane</keyword>
<dbReference type="AlphaFoldDB" id="A0A0N5B9Q9"/>
<organism evidence="6 7">
    <name type="scientific">Strongyloides papillosus</name>
    <name type="common">Intestinal threadworm</name>
    <dbReference type="NCBI Taxonomy" id="174720"/>
    <lineage>
        <taxon>Eukaryota</taxon>
        <taxon>Metazoa</taxon>
        <taxon>Ecdysozoa</taxon>
        <taxon>Nematoda</taxon>
        <taxon>Chromadorea</taxon>
        <taxon>Rhabditida</taxon>
        <taxon>Tylenchina</taxon>
        <taxon>Panagrolaimomorpha</taxon>
        <taxon>Strongyloidoidea</taxon>
        <taxon>Strongyloididae</taxon>
        <taxon>Strongyloides</taxon>
    </lineage>
</organism>
<dbReference type="GO" id="GO:0005615">
    <property type="term" value="C:extracellular space"/>
    <property type="evidence" value="ECO:0007669"/>
    <property type="project" value="TreeGrafter"/>
</dbReference>
<evidence type="ECO:0000313" key="6">
    <source>
        <dbReference type="Proteomes" id="UP000046392"/>
    </source>
</evidence>
<dbReference type="Proteomes" id="UP000046392">
    <property type="component" value="Unplaced"/>
</dbReference>
<feature type="transmembrane region" description="Helical" evidence="4">
    <location>
        <begin position="20"/>
        <end position="39"/>
    </location>
</feature>
<keyword evidence="2" id="KW-0964">Secreted</keyword>
<dbReference type="PANTHER" id="PTHR23192">
    <property type="entry name" value="OLFACTOMEDIN-RELATED"/>
    <property type="match status" value="1"/>
</dbReference>
<dbReference type="PANTHER" id="PTHR23192:SF35">
    <property type="entry name" value="OLFACTOMEDIN-LIKE DOMAIN-CONTAINING PROTEIN"/>
    <property type="match status" value="1"/>
</dbReference>
<dbReference type="Pfam" id="PF02191">
    <property type="entry name" value="OLF"/>
    <property type="match status" value="1"/>
</dbReference>
<evidence type="ECO:0000313" key="7">
    <source>
        <dbReference type="WBParaSite" id="SPAL_0000277500.1"/>
    </source>
</evidence>
<protein>
    <submittedName>
        <fullName evidence="7">Olfactomedin-like domain-containing protein</fullName>
    </submittedName>
</protein>
<evidence type="ECO:0000256" key="4">
    <source>
        <dbReference type="SAM" id="Phobius"/>
    </source>
</evidence>
<dbReference type="WBParaSite" id="SPAL_0000277500.1">
    <property type="protein sequence ID" value="SPAL_0000277500.1"/>
    <property type="gene ID" value="SPAL_0000277500"/>
</dbReference>
<dbReference type="GO" id="GO:0007165">
    <property type="term" value="P:signal transduction"/>
    <property type="evidence" value="ECO:0007669"/>
    <property type="project" value="TreeGrafter"/>
</dbReference>
<evidence type="ECO:0000259" key="5">
    <source>
        <dbReference type="PROSITE" id="PS51132"/>
    </source>
</evidence>
<sequence>MKSTIEGEEYLKTKRSIVTLSLITLNILLITFLTITIWYQRHELVRLNENIKIINHHSSSELLHFDEVVNDGDKIRRRREVEVNVKENVNYPGEQNNNKQQLPLKTFYTPLYAAITEDMIDEVCKNRKELLSISNVHKKIDNVIVMTLDNGKQGPQYSQDHSTKITINEEKKHKDKIPSLKKEIEALRRMKTCSRIIGLGLKTMHSEKRTRQNGIIKNGASWFVSELSIGYTIFEIPHNNGMIDFNDPKEIYTLPSPFVGPNHAYDRMTKNYYYITDDGSYIMKFNLITLKGYKSKKYPIVTDGDDKDWNINIYHQVNGTSDLHIDSGYLWMVYNKDKNNHLTISRIDKSTLEEIRRIRLNKFDRKIVGTFISCGILYAVECEGIQCRILSVYDLIHGKYVLRKDKFNVVGHWNSFGNIRSISFDEETKSLAVLDKDKIYSIHLKII</sequence>
<accession>A0A0N5B9Q9</accession>
<evidence type="ECO:0000256" key="3">
    <source>
        <dbReference type="PROSITE-ProRule" id="PRU00446"/>
    </source>
</evidence>
<evidence type="ECO:0000256" key="2">
    <source>
        <dbReference type="ARBA" id="ARBA00022525"/>
    </source>
</evidence>
<dbReference type="STRING" id="174720.A0A0N5B9Q9"/>